<dbReference type="HOGENOM" id="CLU_160655_4_0_6"/>
<evidence type="ECO:0000256" key="5">
    <source>
        <dbReference type="ARBA" id="ARBA00022980"/>
    </source>
</evidence>
<evidence type="ECO:0000256" key="8">
    <source>
        <dbReference type="HAMAP-Rule" id="MF_00500"/>
    </source>
</evidence>
<dbReference type="GO" id="GO:0005829">
    <property type="term" value="C:cytosol"/>
    <property type="evidence" value="ECO:0007669"/>
    <property type="project" value="TreeGrafter"/>
</dbReference>
<evidence type="ECO:0000256" key="2">
    <source>
        <dbReference type="ARBA" id="ARBA00007634"/>
    </source>
</evidence>
<keyword evidence="5 8" id="KW-0689">Ribosomal protein</keyword>
<feature type="compositionally biased region" description="Basic residues" evidence="9">
    <location>
        <begin position="1"/>
        <end position="11"/>
    </location>
</feature>
<dbReference type="InterPro" id="IPR036510">
    <property type="entry name" value="Ribosomal_bS20_sf"/>
</dbReference>
<reference evidence="10" key="1">
    <citation type="journal article" date="2018" name="Nat. Biotechnol.">
        <title>A standardized bacterial taxonomy based on genome phylogeny substantially revises the tree of life.</title>
        <authorList>
            <person name="Parks D.H."/>
            <person name="Chuvochina M."/>
            <person name="Waite D.W."/>
            <person name="Rinke C."/>
            <person name="Skarshewski A."/>
            <person name="Chaumeil P.A."/>
            <person name="Hugenholtz P."/>
        </authorList>
    </citation>
    <scope>NUCLEOTIDE SEQUENCE [LARGE SCALE GENOMIC DNA]</scope>
    <source>
        <strain evidence="10">UBA11284</strain>
    </source>
</reference>
<evidence type="ECO:0000256" key="4">
    <source>
        <dbReference type="ARBA" id="ARBA00022884"/>
    </source>
</evidence>
<proteinExistence type="inferred from homology"/>
<dbReference type="Gene3D" id="1.20.58.110">
    <property type="entry name" value="Ribosomal protein S20"/>
    <property type="match status" value="1"/>
</dbReference>
<keyword evidence="3 8" id="KW-0699">rRNA-binding</keyword>
<feature type="region of interest" description="Disordered" evidence="9">
    <location>
        <begin position="1"/>
        <end position="20"/>
    </location>
</feature>
<dbReference type="EMBL" id="DOTR01000040">
    <property type="protein sequence ID" value="HCA02130.1"/>
    <property type="molecule type" value="Genomic_DNA"/>
</dbReference>
<sequence length="88" mass="10034">MANSKQARKRARQAETRRVLKASQRSMVRTYIKRVIKAISTGDHGKAMEEFRAMQPVVDRIADKDVLSKKKAARLKSRLNKRIKALAA</sequence>
<keyword evidence="4 8" id="KW-0694">RNA-binding</keyword>
<comment type="caution">
    <text evidence="10">The sequence shown here is derived from an EMBL/GenBank/DDBJ whole genome shotgun (WGS) entry which is preliminary data.</text>
</comment>
<evidence type="ECO:0000256" key="9">
    <source>
        <dbReference type="SAM" id="MobiDB-lite"/>
    </source>
</evidence>
<dbReference type="KEGG" id="hcs:FF32_03165"/>
<dbReference type="PANTHER" id="PTHR33398:SF1">
    <property type="entry name" value="SMALL RIBOSOMAL SUBUNIT PROTEIN BS20C"/>
    <property type="match status" value="1"/>
</dbReference>
<accession>A0A060B4P0</accession>
<dbReference type="InterPro" id="IPR002583">
    <property type="entry name" value="Ribosomal_bS20"/>
</dbReference>
<dbReference type="AlphaFoldDB" id="A0A060B4P0"/>
<dbReference type="OrthoDB" id="9807974at2"/>
<dbReference type="GO" id="GO:0070181">
    <property type="term" value="F:small ribosomal subunit rRNA binding"/>
    <property type="evidence" value="ECO:0007669"/>
    <property type="project" value="TreeGrafter"/>
</dbReference>
<evidence type="ECO:0000313" key="10">
    <source>
        <dbReference type="EMBL" id="HCA02130.1"/>
    </source>
</evidence>
<evidence type="ECO:0000256" key="6">
    <source>
        <dbReference type="ARBA" id="ARBA00023274"/>
    </source>
</evidence>
<dbReference type="SUPFAM" id="SSF46992">
    <property type="entry name" value="Ribosomal protein S20"/>
    <property type="match status" value="1"/>
</dbReference>
<dbReference type="GO" id="GO:0015935">
    <property type="term" value="C:small ribosomal subunit"/>
    <property type="evidence" value="ECO:0007669"/>
    <property type="project" value="TreeGrafter"/>
</dbReference>
<dbReference type="Pfam" id="PF01649">
    <property type="entry name" value="Ribosomal_S20p"/>
    <property type="match status" value="1"/>
</dbReference>
<gene>
    <name evidence="8" type="primary">rpsT</name>
    <name evidence="10" type="ORF">DEO68_08100</name>
</gene>
<organism evidence="10">
    <name type="scientific">Halomonas campaniensis</name>
    <dbReference type="NCBI Taxonomy" id="213554"/>
    <lineage>
        <taxon>Bacteria</taxon>
        <taxon>Pseudomonadati</taxon>
        <taxon>Pseudomonadota</taxon>
        <taxon>Gammaproteobacteria</taxon>
        <taxon>Oceanospirillales</taxon>
        <taxon>Halomonadaceae</taxon>
        <taxon>Halomonas</taxon>
    </lineage>
</organism>
<name>A0A060B4P0_9GAMM</name>
<keyword evidence="6 8" id="KW-0687">Ribonucleoprotein</keyword>
<comment type="function">
    <text evidence="1 8">Binds directly to 16S ribosomal RNA.</text>
</comment>
<dbReference type="PANTHER" id="PTHR33398">
    <property type="entry name" value="30S RIBOSOMAL PROTEIN S20"/>
    <property type="match status" value="1"/>
</dbReference>
<protein>
    <recommendedName>
        <fullName evidence="7 8">Small ribosomal subunit protein bS20</fullName>
    </recommendedName>
</protein>
<evidence type="ECO:0000256" key="1">
    <source>
        <dbReference type="ARBA" id="ARBA00003134"/>
    </source>
</evidence>
<dbReference type="NCBIfam" id="TIGR00029">
    <property type="entry name" value="S20"/>
    <property type="match status" value="1"/>
</dbReference>
<comment type="similarity">
    <text evidence="2 8">Belongs to the bacterial ribosomal protein bS20 family.</text>
</comment>
<dbReference type="HAMAP" id="MF_00500">
    <property type="entry name" value="Ribosomal_bS20"/>
    <property type="match status" value="1"/>
</dbReference>
<dbReference type="GO" id="GO:0006412">
    <property type="term" value="P:translation"/>
    <property type="evidence" value="ECO:0007669"/>
    <property type="project" value="UniProtKB-UniRule"/>
</dbReference>
<evidence type="ECO:0000256" key="7">
    <source>
        <dbReference type="ARBA" id="ARBA00035136"/>
    </source>
</evidence>
<dbReference type="GO" id="GO:0003735">
    <property type="term" value="F:structural constituent of ribosome"/>
    <property type="evidence" value="ECO:0007669"/>
    <property type="project" value="InterPro"/>
</dbReference>
<evidence type="ECO:0000256" key="3">
    <source>
        <dbReference type="ARBA" id="ARBA00022730"/>
    </source>
</evidence>
<dbReference type="FunFam" id="1.20.58.110:FF:000001">
    <property type="entry name" value="30S ribosomal protein S20"/>
    <property type="match status" value="1"/>
</dbReference>